<proteinExistence type="predicted"/>
<sequence>MGGIRISLRRFGFADRHRCRVDPLMDSQGRNRMEERENIGVRQKVFSQDLSNYVIIQSFTQHNPSCYGP</sequence>
<keyword evidence="2" id="KW-1185">Reference proteome</keyword>
<evidence type="ECO:0000313" key="2">
    <source>
        <dbReference type="Proteomes" id="UP000030645"/>
    </source>
</evidence>
<reference evidence="2" key="1">
    <citation type="submission" date="2013-01" db="EMBL/GenBank/DDBJ databases">
        <title>Draft Genome Sequence of a Mulberry Tree, Morus notabilis C.K. Schneid.</title>
        <authorList>
            <person name="He N."/>
            <person name="Zhao S."/>
        </authorList>
    </citation>
    <scope>NUCLEOTIDE SEQUENCE</scope>
</reference>
<dbReference type="EMBL" id="KE344356">
    <property type="protein sequence ID" value="EXB58179.1"/>
    <property type="molecule type" value="Genomic_DNA"/>
</dbReference>
<evidence type="ECO:0000313" key="1">
    <source>
        <dbReference type="EMBL" id="EXB58179.1"/>
    </source>
</evidence>
<name>W9R8I5_9ROSA</name>
<gene>
    <name evidence="1" type="ORF">L484_026381</name>
</gene>
<dbReference type="Proteomes" id="UP000030645">
    <property type="component" value="Unassembled WGS sequence"/>
</dbReference>
<organism evidence="1 2">
    <name type="scientific">Morus notabilis</name>
    <dbReference type="NCBI Taxonomy" id="981085"/>
    <lineage>
        <taxon>Eukaryota</taxon>
        <taxon>Viridiplantae</taxon>
        <taxon>Streptophyta</taxon>
        <taxon>Embryophyta</taxon>
        <taxon>Tracheophyta</taxon>
        <taxon>Spermatophyta</taxon>
        <taxon>Magnoliopsida</taxon>
        <taxon>eudicotyledons</taxon>
        <taxon>Gunneridae</taxon>
        <taxon>Pentapetalae</taxon>
        <taxon>rosids</taxon>
        <taxon>fabids</taxon>
        <taxon>Rosales</taxon>
        <taxon>Moraceae</taxon>
        <taxon>Moreae</taxon>
        <taxon>Morus</taxon>
    </lineage>
</organism>
<dbReference type="AlphaFoldDB" id="W9R8I5"/>
<accession>W9R8I5</accession>
<protein>
    <submittedName>
        <fullName evidence="1">Uncharacterized protein</fullName>
    </submittedName>
</protein>